<evidence type="ECO:0000313" key="3">
    <source>
        <dbReference type="Proteomes" id="UP001596012"/>
    </source>
</evidence>
<reference evidence="3" key="1">
    <citation type="journal article" date="2019" name="Int. J. Syst. Evol. Microbiol.">
        <title>The Global Catalogue of Microorganisms (GCM) 10K type strain sequencing project: providing services to taxonomists for standard genome sequencing and annotation.</title>
        <authorList>
            <consortium name="The Broad Institute Genomics Platform"/>
            <consortium name="The Broad Institute Genome Sequencing Center for Infectious Disease"/>
            <person name="Wu L."/>
            <person name="Ma J."/>
        </authorList>
    </citation>
    <scope>NUCLEOTIDE SEQUENCE [LARGE SCALE GENOMIC DNA]</scope>
    <source>
        <strain evidence="3">DT43</strain>
    </source>
</reference>
<organism evidence="2 3">
    <name type="scientific">Streptomyces xiangluensis</name>
    <dbReference type="NCBI Taxonomy" id="2665720"/>
    <lineage>
        <taxon>Bacteria</taxon>
        <taxon>Bacillati</taxon>
        <taxon>Actinomycetota</taxon>
        <taxon>Actinomycetes</taxon>
        <taxon>Kitasatosporales</taxon>
        <taxon>Streptomycetaceae</taxon>
        <taxon>Streptomyces</taxon>
    </lineage>
</organism>
<gene>
    <name evidence="2" type="ORF">ACFPH6_09555</name>
</gene>
<dbReference type="RefSeq" id="WP_386340177.1">
    <property type="nucleotide sequence ID" value="NZ_JBHSFG010000017.1"/>
</dbReference>
<keyword evidence="1" id="KW-1133">Transmembrane helix</keyword>
<keyword evidence="1" id="KW-0812">Transmembrane</keyword>
<proteinExistence type="predicted"/>
<dbReference type="Proteomes" id="UP001596012">
    <property type="component" value="Unassembled WGS sequence"/>
</dbReference>
<keyword evidence="1" id="KW-0472">Membrane</keyword>
<keyword evidence="3" id="KW-1185">Reference proteome</keyword>
<feature type="transmembrane region" description="Helical" evidence="1">
    <location>
        <begin position="42"/>
        <end position="61"/>
    </location>
</feature>
<evidence type="ECO:0008006" key="4">
    <source>
        <dbReference type="Google" id="ProtNLM"/>
    </source>
</evidence>
<feature type="transmembrane region" description="Helical" evidence="1">
    <location>
        <begin position="73"/>
        <end position="92"/>
    </location>
</feature>
<name>A0ABV8YKL7_9ACTN</name>
<sequence>MPDGSRRLRQLRTRSAEIFWAMDRALGGDQPPTSVQRLAARYPLRVGMVGSVFASGAFALLALTSETHPSDLVLVLVGGVLMGAVFGLTARGERARQRRLRRRGVWDGS</sequence>
<protein>
    <recommendedName>
        <fullName evidence="4">DUF3040 domain-containing protein</fullName>
    </recommendedName>
</protein>
<evidence type="ECO:0000313" key="2">
    <source>
        <dbReference type="EMBL" id="MFC4464795.1"/>
    </source>
</evidence>
<accession>A0ABV8YKL7</accession>
<comment type="caution">
    <text evidence="2">The sequence shown here is derived from an EMBL/GenBank/DDBJ whole genome shotgun (WGS) entry which is preliminary data.</text>
</comment>
<evidence type="ECO:0000256" key="1">
    <source>
        <dbReference type="SAM" id="Phobius"/>
    </source>
</evidence>
<dbReference type="EMBL" id="JBHSFG010000017">
    <property type="protein sequence ID" value="MFC4464795.1"/>
    <property type="molecule type" value="Genomic_DNA"/>
</dbReference>